<dbReference type="InterPro" id="IPR002810">
    <property type="entry name" value="NfeD-like_C"/>
</dbReference>
<dbReference type="Pfam" id="PF25145">
    <property type="entry name" value="NfeD1b_N"/>
    <property type="match status" value="1"/>
</dbReference>
<feature type="compositionally biased region" description="Low complexity" evidence="5">
    <location>
        <begin position="105"/>
        <end position="114"/>
    </location>
</feature>
<keyword evidence="10" id="KW-0645">Protease</keyword>
<evidence type="ECO:0000256" key="6">
    <source>
        <dbReference type="SAM" id="Phobius"/>
    </source>
</evidence>
<feature type="transmembrane region" description="Helical" evidence="6">
    <location>
        <begin position="273"/>
        <end position="290"/>
    </location>
</feature>
<accession>A0ABS0AFZ8</accession>
<dbReference type="Gene3D" id="2.40.50.140">
    <property type="entry name" value="Nucleic acid-binding proteins"/>
    <property type="match status" value="1"/>
</dbReference>
<comment type="caution">
    <text evidence="10">The sequence shown here is derived from an EMBL/GenBank/DDBJ whole genome shotgun (WGS) entry which is preliminary data.</text>
</comment>
<sequence>MDLRGAIGPAVSDGFVRALEDANRAGAALFVVRLDTPGGLDKSMRVMIQAILDSRVPVATYVSPSGSRAASAGTYLLYASHVAAMAPATNLGAATPVQLGGGGAPSPAGDGAEPQADDKVEDNASALRRKQVNDAVAYIRGLAELRGRNADWAERAVREAVSLTATEAQAQQVIDLVAPDLDALLARLDGFTVRDGDAERTLALTDYRLVELEPDWRTRFLAVITNPSIAYILMLVGIYGLILEFSNPGFGIPGVLGAICLLLALYALQMLPVSYVGLGLILLGIGLMVAEGLSPSFGVLGVGGAVALVIGSIMLMDTDLPAFRVAVPVIAAVGVGSLALTGLTVRLAFKAHGRPVVTGGDTLIGQDAVAANDFGPDGNGQVRAAGELWRATTDEAVLEGETVTIRRRDGLTLHVSRKGDKP</sequence>
<gene>
    <name evidence="10" type="ORF">ISO4_01692</name>
</gene>
<keyword evidence="11" id="KW-1185">Reference proteome</keyword>
<name>A0ABS0AFZ8_9GAMM</name>
<keyword evidence="4 6" id="KW-0472">Membrane</keyword>
<keyword evidence="10" id="KW-0378">Hydrolase</keyword>
<dbReference type="CDD" id="cd07020">
    <property type="entry name" value="Clp_protease_NfeD_1"/>
    <property type="match status" value="1"/>
</dbReference>
<dbReference type="InterPro" id="IPR056739">
    <property type="entry name" value="NfeD_membrane"/>
</dbReference>
<feature type="domain" description="NfeD1b N-terminal" evidence="9">
    <location>
        <begin position="16"/>
        <end position="188"/>
    </location>
</feature>
<dbReference type="InterPro" id="IPR052165">
    <property type="entry name" value="Membrane_assoc_protease"/>
</dbReference>
<dbReference type="GO" id="GO:0006508">
    <property type="term" value="P:proteolysis"/>
    <property type="evidence" value="ECO:0007669"/>
    <property type="project" value="UniProtKB-KW"/>
</dbReference>
<dbReference type="InterPro" id="IPR029045">
    <property type="entry name" value="ClpP/crotonase-like_dom_sf"/>
</dbReference>
<organism evidence="10 11">
    <name type="scientific">Alloalcanivorax venustensis ISO4</name>
    <dbReference type="NCBI Taxonomy" id="1177184"/>
    <lineage>
        <taxon>Bacteria</taxon>
        <taxon>Pseudomonadati</taxon>
        <taxon>Pseudomonadota</taxon>
        <taxon>Gammaproteobacteria</taxon>
        <taxon>Oceanospirillales</taxon>
        <taxon>Alcanivoracaceae</taxon>
        <taxon>Alloalcanivorax</taxon>
    </lineage>
</organism>
<proteinExistence type="predicted"/>
<feature type="domain" description="NfeD integral membrane" evidence="8">
    <location>
        <begin position="229"/>
        <end position="340"/>
    </location>
</feature>
<dbReference type="GO" id="GO:0008233">
    <property type="term" value="F:peptidase activity"/>
    <property type="evidence" value="ECO:0007669"/>
    <property type="project" value="UniProtKB-KW"/>
</dbReference>
<dbReference type="InterPro" id="IPR056738">
    <property type="entry name" value="NfeD1b_N"/>
</dbReference>
<evidence type="ECO:0000259" key="8">
    <source>
        <dbReference type="Pfam" id="PF24961"/>
    </source>
</evidence>
<feature type="transmembrane region" description="Helical" evidence="6">
    <location>
        <begin position="249"/>
        <end position="267"/>
    </location>
</feature>
<keyword evidence="2 6" id="KW-0812">Transmembrane</keyword>
<evidence type="ECO:0000313" key="10">
    <source>
        <dbReference type="EMBL" id="MBF5053090.1"/>
    </source>
</evidence>
<dbReference type="Proteomes" id="UP000644441">
    <property type="component" value="Unassembled WGS sequence"/>
</dbReference>
<evidence type="ECO:0000256" key="2">
    <source>
        <dbReference type="ARBA" id="ARBA00022692"/>
    </source>
</evidence>
<dbReference type="PANTHER" id="PTHR33507:SF4">
    <property type="entry name" value="NODULATION COMPETITIVENESS PROTEIN NFED"/>
    <property type="match status" value="1"/>
</dbReference>
<dbReference type="PANTHER" id="PTHR33507">
    <property type="entry name" value="INNER MEMBRANE PROTEIN YBBJ"/>
    <property type="match status" value="1"/>
</dbReference>
<evidence type="ECO:0000256" key="5">
    <source>
        <dbReference type="SAM" id="MobiDB-lite"/>
    </source>
</evidence>
<feature type="region of interest" description="Disordered" evidence="5">
    <location>
        <begin position="97"/>
        <end position="120"/>
    </location>
</feature>
<keyword evidence="3 6" id="KW-1133">Transmembrane helix</keyword>
<feature type="domain" description="NfeD-like C-terminal" evidence="7">
    <location>
        <begin position="361"/>
        <end position="416"/>
    </location>
</feature>
<reference evidence="10 11" key="1">
    <citation type="submission" date="2012-09" db="EMBL/GenBank/DDBJ databases">
        <title>Genome Sequence of alkane-degrading Bacterium Alcanivorax venustensis ISO4.</title>
        <authorList>
            <person name="Lai Q."/>
            <person name="Shao Z."/>
        </authorList>
    </citation>
    <scope>NUCLEOTIDE SEQUENCE [LARGE SCALE GENOMIC DNA]</scope>
    <source>
        <strain evidence="10 11">ISO4</strain>
    </source>
</reference>
<evidence type="ECO:0000259" key="9">
    <source>
        <dbReference type="Pfam" id="PF25145"/>
    </source>
</evidence>
<evidence type="ECO:0000313" key="11">
    <source>
        <dbReference type="Proteomes" id="UP000644441"/>
    </source>
</evidence>
<evidence type="ECO:0000256" key="4">
    <source>
        <dbReference type="ARBA" id="ARBA00023136"/>
    </source>
</evidence>
<dbReference type="EMBL" id="ARXR01000011">
    <property type="protein sequence ID" value="MBF5053090.1"/>
    <property type="molecule type" value="Genomic_DNA"/>
</dbReference>
<dbReference type="InterPro" id="IPR012340">
    <property type="entry name" value="NA-bd_OB-fold"/>
</dbReference>
<dbReference type="SUPFAM" id="SSF141322">
    <property type="entry name" value="NfeD domain-like"/>
    <property type="match status" value="1"/>
</dbReference>
<evidence type="ECO:0000259" key="7">
    <source>
        <dbReference type="Pfam" id="PF01957"/>
    </source>
</evidence>
<evidence type="ECO:0000256" key="1">
    <source>
        <dbReference type="ARBA" id="ARBA00004141"/>
    </source>
</evidence>
<feature type="transmembrane region" description="Helical" evidence="6">
    <location>
        <begin position="220"/>
        <end position="242"/>
    </location>
</feature>
<comment type="subcellular location">
    <subcellularLocation>
        <location evidence="1">Membrane</location>
        <topology evidence="1">Multi-pass membrane protein</topology>
    </subcellularLocation>
</comment>
<dbReference type="Pfam" id="PF24961">
    <property type="entry name" value="NfeD_membrane"/>
    <property type="match status" value="1"/>
</dbReference>
<feature type="transmembrane region" description="Helical" evidence="6">
    <location>
        <begin position="322"/>
        <end position="345"/>
    </location>
</feature>
<dbReference type="Pfam" id="PF01957">
    <property type="entry name" value="NfeD"/>
    <property type="match status" value="1"/>
</dbReference>
<feature type="transmembrane region" description="Helical" evidence="6">
    <location>
        <begin position="297"/>
        <end position="316"/>
    </location>
</feature>
<dbReference type="Gene3D" id="3.90.226.10">
    <property type="entry name" value="2-enoyl-CoA Hydratase, Chain A, domain 1"/>
    <property type="match status" value="1"/>
</dbReference>
<dbReference type="SUPFAM" id="SSF52096">
    <property type="entry name" value="ClpP/crotonase"/>
    <property type="match status" value="1"/>
</dbReference>
<protein>
    <submittedName>
        <fullName evidence="10">Membrane-bound ClpP-class protease</fullName>
    </submittedName>
</protein>
<evidence type="ECO:0000256" key="3">
    <source>
        <dbReference type="ARBA" id="ARBA00022989"/>
    </source>
</evidence>